<feature type="transmembrane region" description="Helical" evidence="7">
    <location>
        <begin position="284"/>
        <end position="307"/>
    </location>
</feature>
<comment type="similarity">
    <text evidence="2">Belongs to the ABC-4 integral membrane protein family. LolC/E subfamily.</text>
</comment>
<reference evidence="10 12" key="2">
    <citation type="submission" date="2018-02" db="EMBL/GenBank/DDBJ databases">
        <title>Bacteriophage NCPPB3778 and a type I-E CRISPR drive the evolution of the US Biological Select Agent, Rathayibacter toxicus.</title>
        <authorList>
            <person name="Davis E.W.II."/>
            <person name="Tabima J.F."/>
            <person name="Weisberg A.J."/>
            <person name="Lopes L.D."/>
            <person name="Wiseman M.S."/>
            <person name="Wiseman M.S."/>
            <person name="Pupko T."/>
            <person name="Belcher M.S."/>
            <person name="Sechler A.J."/>
            <person name="Tancos M.A."/>
            <person name="Schroeder B.K."/>
            <person name="Murray T.D."/>
            <person name="Luster D.G."/>
            <person name="Schneider W.L."/>
            <person name="Rogers E."/>
            <person name="Andreote F.D."/>
            <person name="Grunwald N.J."/>
            <person name="Putnam M.L."/>
            <person name="Chang J.H."/>
        </authorList>
    </citation>
    <scope>NUCLEOTIDE SEQUENCE [LARGE SCALE GENOMIC DNA]</scope>
    <source>
        <strain evidence="10 12">FH99</strain>
    </source>
</reference>
<dbReference type="OrthoDB" id="9780560at2"/>
<dbReference type="KEGG" id="rtc:APU90_04960"/>
<dbReference type="RefSeq" id="WP_027692149.1">
    <property type="nucleotide sequence ID" value="NZ_CP010848.1"/>
</dbReference>
<feature type="transmembrane region" description="Helical" evidence="7">
    <location>
        <begin position="12"/>
        <end position="37"/>
    </location>
</feature>
<dbReference type="InterPro" id="IPR003838">
    <property type="entry name" value="ABC3_permease_C"/>
</dbReference>
<evidence type="ECO:0000256" key="2">
    <source>
        <dbReference type="ARBA" id="ARBA00005236"/>
    </source>
</evidence>
<dbReference type="EMBL" id="LBFI01000024">
    <property type="protein sequence ID" value="KKM46001.1"/>
    <property type="molecule type" value="Genomic_DNA"/>
</dbReference>
<reference evidence="9 11" key="1">
    <citation type="submission" date="2015-04" db="EMBL/GenBank/DDBJ databases">
        <title>Draft genome sequence of Rathayibacter toxicus strain FH-142 (AKA 70134 or CS 32), a Western Australian isolate.</title>
        <authorList>
            <consortium name="Consortium for Microbial Forensics and Genomics (microFORGE)"/>
            <person name="Knight B.M."/>
            <person name="Roberts D.P."/>
            <person name="Lin D."/>
            <person name="Hari K."/>
            <person name="Fletcher J."/>
            <person name="Melcher U."/>
            <person name="Blagden T."/>
            <person name="Luster D.G."/>
            <person name="Sechler A.J."/>
            <person name="Schneider W.L."/>
            <person name="Winegar R.A."/>
        </authorList>
    </citation>
    <scope>NUCLEOTIDE SEQUENCE [LARGE SCALE GENOMIC DNA]</scope>
    <source>
        <strain evidence="9 11">FH142</strain>
    </source>
</reference>
<dbReference type="Proteomes" id="UP000052979">
    <property type="component" value="Unassembled WGS sequence"/>
</dbReference>
<dbReference type="InterPro" id="IPR051447">
    <property type="entry name" value="Lipoprotein-release_system"/>
</dbReference>
<keyword evidence="4 7" id="KW-0812">Transmembrane</keyword>
<protein>
    <submittedName>
        <fullName evidence="10">ABC transporter permease</fullName>
    </submittedName>
</protein>
<feature type="transmembrane region" description="Helical" evidence="7">
    <location>
        <begin position="224"/>
        <end position="248"/>
    </location>
</feature>
<evidence type="ECO:0000256" key="6">
    <source>
        <dbReference type="ARBA" id="ARBA00023136"/>
    </source>
</evidence>
<feature type="transmembrane region" description="Helical" evidence="7">
    <location>
        <begin position="344"/>
        <end position="369"/>
    </location>
</feature>
<dbReference type="GeneID" id="93668058"/>
<feature type="transmembrane region" description="Helical" evidence="7">
    <location>
        <begin position="437"/>
        <end position="457"/>
    </location>
</feature>
<dbReference type="Proteomes" id="UP000237966">
    <property type="component" value="Unassembled WGS sequence"/>
</dbReference>
<keyword evidence="11" id="KW-1185">Reference proteome</keyword>
<dbReference type="STRING" id="145458.APU90_04960"/>
<feature type="transmembrane region" description="Helical" evidence="7">
    <location>
        <begin position="396"/>
        <end position="417"/>
    </location>
</feature>
<feature type="domain" description="ABC3 transporter permease C-terminal" evidence="8">
    <location>
        <begin position="347"/>
        <end position="465"/>
    </location>
</feature>
<evidence type="ECO:0000256" key="3">
    <source>
        <dbReference type="ARBA" id="ARBA00022475"/>
    </source>
</evidence>
<evidence type="ECO:0000313" key="12">
    <source>
        <dbReference type="Proteomes" id="UP000237966"/>
    </source>
</evidence>
<dbReference type="eggNOG" id="COG0577">
    <property type="taxonomic scope" value="Bacteria"/>
</dbReference>
<dbReference type="Pfam" id="PF02687">
    <property type="entry name" value="FtsX"/>
    <property type="match status" value="2"/>
</dbReference>
<evidence type="ECO:0000256" key="5">
    <source>
        <dbReference type="ARBA" id="ARBA00022989"/>
    </source>
</evidence>
<feature type="transmembrane region" description="Helical" evidence="7">
    <location>
        <begin position="149"/>
        <end position="167"/>
    </location>
</feature>
<dbReference type="KEGG" id="rtx:TI83_01530"/>
<comment type="subcellular location">
    <subcellularLocation>
        <location evidence="1">Cell membrane</location>
        <topology evidence="1">Multi-pass membrane protein</topology>
    </subcellularLocation>
</comment>
<evidence type="ECO:0000256" key="7">
    <source>
        <dbReference type="SAM" id="Phobius"/>
    </source>
</evidence>
<keyword evidence="3" id="KW-1003">Cell membrane</keyword>
<evidence type="ECO:0000256" key="4">
    <source>
        <dbReference type="ARBA" id="ARBA00022692"/>
    </source>
</evidence>
<keyword evidence="6 7" id="KW-0472">Membrane</keyword>
<feature type="domain" description="ABC3 transporter permease C-terminal" evidence="8">
    <location>
        <begin position="56"/>
        <end position="175"/>
    </location>
</feature>
<evidence type="ECO:0000256" key="1">
    <source>
        <dbReference type="ARBA" id="ARBA00004651"/>
    </source>
</evidence>
<gene>
    <name evidence="10" type="ORF">C5C51_01295</name>
    <name evidence="9" type="ORF">VT73_02545</name>
</gene>
<feature type="transmembrane region" description="Helical" evidence="7">
    <location>
        <begin position="104"/>
        <end position="129"/>
    </location>
</feature>
<dbReference type="AlphaFoldDB" id="A0A0C5BDI3"/>
<dbReference type="PANTHER" id="PTHR30489">
    <property type="entry name" value="LIPOPROTEIN-RELEASING SYSTEM TRANSMEMBRANE PROTEIN LOLE"/>
    <property type="match status" value="1"/>
</dbReference>
<evidence type="ECO:0000259" key="8">
    <source>
        <dbReference type="Pfam" id="PF02687"/>
    </source>
</evidence>
<proteinExistence type="inferred from homology"/>
<evidence type="ECO:0000313" key="10">
    <source>
        <dbReference type="EMBL" id="PPI16086.1"/>
    </source>
</evidence>
<feature type="transmembrane region" description="Helical" evidence="7">
    <location>
        <begin position="199"/>
        <end position="218"/>
    </location>
</feature>
<evidence type="ECO:0000313" key="11">
    <source>
        <dbReference type="Proteomes" id="UP000052979"/>
    </source>
</evidence>
<evidence type="ECO:0000313" key="9">
    <source>
        <dbReference type="EMBL" id="KKM46001.1"/>
    </source>
</evidence>
<accession>A0A0C5BDI3</accession>
<dbReference type="GO" id="GO:0044874">
    <property type="term" value="P:lipoprotein localization to outer membrane"/>
    <property type="evidence" value="ECO:0007669"/>
    <property type="project" value="TreeGrafter"/>
</dbReference>
<dbReference type="GO" id="GO:0098797">
    <property type="term" value="C:plasma membrane protein complex"/>
    <property type="evidence" value="ECO:0007669"/>
    <property type="project" value="TreeGrafter"/>
</dbReference>
<organism evidence="9 11">
    <name type="scientific">Rathayibacter toxicus</name>
    <dbReference type="NCBI Taxonomy" id="145458"/>
    <lineage>
        <taxon>Bacteria</taxon>
        <taxon>Bacillati</taxon>
        <taxon>Actinomycetota</taxon>
        <taxon>Actinomycetes</taxon>
        <taxon>Micrococcales</taxon>
        <taxon>Microbacteriaceae</taxon>
        <taxon>Rathayibacter</taxon>
    </lineage>
</organism>
<comment type="caution">
    <text evidence="9">The sequence shown here is derived from an EMBL/GenBank/DDBJ whole genome shotgun (WGS) entry which is preliminary data.</text>
</comment>
<dbReference type="PATRIC" id="fig|145458.7.peg.372"/>
<name>A0A0C5BDI3_9MICO</name>
<dbReference type="PANTHER" id="PTHR30489:SF0">
    <property type="entry name" value="LIPOPROTEIN-RELEASING SYSTEM TRANSMEMBRANE PROTEIN LOLE"/>
    <property type="match status" value="1"/>
</dbReference>
<dbReference type="EMBL" id="PSWU01000004">
    <property type="protein sequence ID" value="PPI16086.1"/>
    <property type="molecule type" value="Genomic_DNA"/>
</dbReference>
<feature type="transmembrane region" description="Helical" evidence="7">
    <location>
        <begin position="49"/>
        <end position="70"/>
    </location>
</feature>
<sequence length="474" mass="48868">MNRVREFSPTILVAALSTVYGSVLVIAPGVVSDAIAMTDFRESQTARDILNVAAVLFIAVALYVGAIVTANTCTTIITGQTRVIALQRLLGATGASLRARVTRVGLTVGLFGAVIGALIGVALSLAAVTIFRGTGLLPDTSYTVLPPTLLLPIIAVPVTTWAAFAVGSSRVLSVTPLEALSSTVEPSHGDLRASTGRRVGAIVLLGIGGALIGLGLLLSLTTPLAAVVAALGAFISFAGVAIGSVFIVPPMLHILSRIGRRDPVVLLAGRNALRAPARVSRATIGLVIGITLLITVAVALGTMQQYLEGVFFSPRFAEAQTSGSFSAESEVQMMRDLFLQINSVVSVLIGFTAIVAGTGVVNALALGVLQRRREFGLLRALGLTGSQVRRMIVTEAVQMVVAAVLAGVALGSFYGWLGAQTLFGGASHKFLVPVIPPLTIAIIIFGTIILTAVATIAPVRTVLRVAPTEALSVS</sequence>
<keyword evidence="5 7" id="KW-1133">Transmembrane helix</keyword>